<keyword evidence="2" id="KW-1185">Reference proteome</keyword>
<feature type="compositionally biased region" description="Low complexity" evidence="1">
    <location>
        <begin position="84"/>
        <end position="103"/>
    </location>
</feature>
<proteinExistence type="predicted"/>
<evidence type="ECO:0000256" key="1">
    <source>
        <dbReference type="SAM" id="MobiDB-lite"/>
    </source>
</evidence>
<sequence length="161" mass="16076">MAVPPGAATYTTINPSGMIASGHAVPLGQKRPGGPPGNKMIATRAVIPTARYTVNPVPSSSSFIPSSTVVVNSSQSPSPAGMPQLQSHSGPGSSSSAVSQQQQRILAASSSASVTRVMASQPVIQAGGKGNGGPTKRVITPTSGAMNHPTSGALTLDHQNN</sequence>
<feature type="compositionally biased region" description="Polar residues" evidence="1">
    <location>
        <begin position="140"/>
        <end position="161"/>
    </location>
</feature>
<reference evidence="3" key="1">
    <citation type="submission" date="2016-11" db="UniProtKB">
        <authorList>
            <consortium name="WormBaseParasite"/>
        </authorList>
    </citation>
    <scope>IDENTIFICATION</scope>
</reference>
<dbReference type="WBParaSite" id="Csp11.Scaffold630.g21907.t1">
    <property type="protein sequence ID" value="Csp11.Scaffold630.g21907.t1"/>
    <property type="gene ID" value="Csp11.Scaffold630.g21907"/>
</dbReference>
<evidence type="ECO:0000313" key="3">
    <source>
        <dbReference type="WBParaSite" id="Csp11.Scaffold630.g21907.t1"/>
    </source>
</evidence>
<name>A0A1I7V342_9PELO</name>
<dbReference type="STRING" id="1561998.A0A1I7V342"/>
<feature type="compositionally biased region" description="Low complexity" evidence="1">
    <location>
        <begin position="57"/>
        <end position="71"/>
    </location>
</feature>
<dbReference type="Proteomes" id="UP000095282">
    <property type="component" value="Unplaced"/>
</dbReference>
<dbReference type="AlphaFoldDB" id="A0A1I7V342"/>
<evidence type="ECO:0000313" key="2">
    <source>
        <dbReference type="Proteomes" id="UP000095282"/>
    </source>
</evidence>
<feature type="region of interest" description="Disordered" evidence="1">
    <location>
        <begin position="57"/>
        <end position="161"/>
    </location>
</feature>
<organism evidence="2 3">
    <name type="scientific">Caenorhabditis tropicalis</name>
    <dbReference type="NCBI Taxonomy" id="1561998"/>
    <lineage>
        <taxon>Eukaryota</taxon>
        <taxon>Metazoa</taxon>
        <taxon>Ecdysozoa</taxon>
        <taxon>Nematoda</taxon>
        <taxon>Chromadorea</taxon>
        <taxon>Rhabditida</taxon>
        <taxon>Rhabditina</taxon>
        <taxon>Rhabditomorpha</taxon>
        <taxon>Rhabditoidea</taxon>
        <taxon>Rhabditidae</taxon>
        <taxon>Peloderinae</taxon>
        <taxon>Caenorhabditis</taxon>
    </lineage>
</organism>
<accession>A0A1I7V342</accession>
<protein>
    <submittedName>
        <fullName evidence="3">Mixed-lineage leukemia-like protein</fullName>
    </submittedName>
</protein>